<proteinExistence type="inferred from homology"/>
<feature type="domain" description="RagB/SusD" evidence="7">
    <location>
        <begin position="336"/>
        <end position="470"/>
    </location>
</feature>
<evidence type="ECO:0000256" key="4">
    <source>
        <dbReference type="ARBA" id="ARBA00023136"/>
    </source>
</evidence>
<dbReference type="RefSeq" id="WP_303305528.1">
    <property type="nucleotide sequence ID" value="NZ_JAODOP010000004.1"/>
</dbReference>
<keyword evidence="3" id="KW-0732">Signal</keyword>
<dbReference type="CDD" id="cd08977">
    <property type="entry name" value="SusD"/>
    <property type="match status" value="1"/>
</dbReference>
<dbReference type="InterPro" id="IPR012944">
    <property type="entry name" value="SusD_RagB_dom"/>
</dbReference>
<keyword evidence="4" id="KW-0472">Membrane</keyword>
<name>A0ABU7XR32_9FLAO</name>
<evidence type="ECO:0000259" key="8">
    <source>
        <dbReference type="Pfam" id="PF14322"/>
    </source>
</evidence>
<comment type="similarity">
    <text evidence="2">Belongs to the SusD family.</text>
</comment>
<feature type="domain" description="SusD-like N-terminal" evidence="8">
    <location>
        <begin position="38"/>
        <end position="221"/>
    </location>
</feature>
<feature type="region of interest" description="Disordered" evidence="6">
    <location>
        <begin position="278"/>
        <end position="299"/>
    </location>
</feature>
<comment type="caution">
    <text evidence="9">The sequence shown here is derived from an EMBL/GenBank/DDBJ whole genome shotgun (WGS) entry which is preliminary data.</text>
</comment>
<evidence type="ECO:0000256" key="6">
    <source>
        <dbReference type="SAM" id="MobiDB-lite"/>
    </source>
</evidence>
<keyword evidence="10" id="KW-1185">Reference proteome</keyword>
<comment type="subcellular location">
    <subcellularLocation>
        <location evidence="1">Cell outer membrane</location>
    </subcellularLocation>
</comment>
<evidence type="ECO:0000259" key="7">
    <source>
        <dbReference type="Pfam" id="PF07980"/>
    </source>
</evidence>
<dbReference type="PROSITE" id="PS51257">
    <property type="entry name" value="PROKAR_LIPOPROTEIN"/>
    <property type="match status" value="1"/>
</dbReference>
<dbReference type="InterPro" id="IPR011990">
    <property type="entry name" value="TPR-like_helical_dom_sf"/>
</dbReference>
<evidence type="ECO:0000256" key="3">
    <source>
        <dbReference type="ARBA" id="ARBA00022729"/>
    </source>
</evidence>
<dbReference type="Pfam" id="PF14322">
    <property type="entry name" value="SusD-like_3"/>
    <property type="match status" value="1"/>
</dbReference>
<reference evidence="9 10" key="1">
    <citation type="submission" date="2022-09" db="EMBL/GenBank/DDBJ databases">
        <title>Genome sequencing of Flavivirga sp. MEBiC05379.</title>
        <authorList>
            <person name="Oh H.-M."/>
            <person name="Kwon K.K."/>
            <person name="Park M.J."/>
            <person name="Yang S.-H."/>
        </authorList>
    </citation>
    <scope>NUCLEOTIDE SEQUENCE [LARGE SCALE GENOMIC DNA]</scope>
    <source>
        <strain evidence="9 10">MEBiC05379</strain>
    </source>
</reference>
<sequence>MNIKLNIITIALISLVLGACSDKLDLSPITEKAANNFYTSEQEIESAVIGAYAQLQNGGLYGLDLIGAGEISGEDTFEEIAANDGGRFGQLDDFSTNAGNDLVGDIWKESYEGIQRINIVLNRITDIEYENSTIKNNRIGEMKFLRGLLYFNLVRLYGGVPLALEETTNPSDYFGQGRATVSDIYAQIELDLNDAIQNLPPDTDKLAGRPAKGAAQALFADVQMNLGNYSEAVTILGPLVNSGNYSLMPSTSEIFGVANEGNSEILFEVQFASGVDGNNEGEPAASQFRPSGTTANAKGHNLPSAEFVALYELGDTRKDDYVGLDAAANPFYFSLKYEVSSTGADDGGSDHIIIRFADVLLKYAEALNESGGSNAAQYLNMVRNRAGLANTTATTQSELRDAIEMERRFEFIGEGHRWFDLKRTGEAIQTMNAWFTANSINVTIDVDNLILPIPQSQIDTDPAITPNPGY</sequence>
<evidence type="ECO:0000313" key="10">
    <source>
        <dbReference type="Proteomes" id="UP001337305"/>
    </source>
</evidence>
<dbReference type="Pfam" id="PF07980">
    <property type="entry name" value="SusD_RagB"/>
    <property type="match status" value="1"/>
</dbReference>
<dbReference type="Proteomes" id="UP001337305">
    <property type="component" value="Unassembled WGS sequence"/>
</dbReference>
<dbReference type="SUPFAM" id="SSF48452">
    <property type="entry name" value="TPR-like"/>
    <property type="match status" value="1"/>
</dbReference>
<evidence type="ECO:0000256" key="5">
    <source>
        <dbReference type="ARBA" id="ARBA00023237"/>
    </source>
</evidence>
<gene>
    <name evidence="9" type="ORF">N1F79_08545</name>
</gene>
<organism evidence="9 10">
    <name type="scientific">Flavivirga spongiicola</name>
    <dbReference type="NCBI Taxonomy" id="421621"/>
    <lineage>
        <taxon>Bacteria</taxon>
        <taxon>Pseudomonadati</taxon>
        <taxon>Bacteroidota</taxon>
        <taxon>Flavobacteriia</taxon>
        <taxon>Flavobacteriales</taxon>
        <taxon>Flavobacteriaceae</taxon>
        <taxon>Flavivirga</taxon>
    </lineage>
</organism>
<evidence type="ECO:0000256" key="2">
    <source>
        <dbReference type="ARBA" id="ARBA00006275"/>
    </source>
</evidence>
<dbReference type="InterPro" id="IPR033985">
    <property type="entry name" value="SusD-like_N"/>
</dbReference>
<dbReference type="EMBL" id="JAODOP010000004">
    <property type="protein sequence ID" value="MEF3833178.1"/>
    <property type="molecule type" value="Genomic_DNA"/>
</dbReference>
<evidence type="ECO:0000313" key="9">
    <source>
        <dbReference type="EMBL" id="MEF3833178.1"/>
    </source>
</evidence>
<evidence type="ECO:0000256" key="1">
    <source>
        <dbReference type="ARBA" id="ARBA00004442"/>
    </source>
</evidence>
<keyword evidence="5" id="KW-0998">Cell outer membrane</keyword>
<accession>A0ABU7XR32</accession>
<protein>
    <submittedName>
        <fullName evidence="9">RagB/SusD family nutrient uptake outer membrane protein</fullName>
    </submittedName>
</protein>
<dbReference type="Gene3D" id="1.25.40.390">
    <property type="match status" value="1"/>
</dbReference>